<comment type="caution">
    <text evidence="1">The sequence shown here is derived from an EMBL/GenBank/DDBJ whole genome shotgun (WGS) entry which is preliminary data.</text>
</comment>
<dbReference type="EMBL" id="WIXP02000008">
    <property type="protein sequence ID" value="KAF6206681.1"/>
    <property type="molecule type" value="Genomic_DNA"/>
</dbReference>
<keyword evidence="2" id="KW-1185">Reference proteome</keyword>
<protein>
    <submittedName>
        <fullName evidence="1">Uncharacterized protein</fullName>
    </submittedName>
</protein>
<evidence type="ECO:0000313" key="2">
    <source>
        <dbReference type="Proteomes" id="UP000466442"/>
    </source>
</evidence>
<proteinExistence type="predicted"/>
<dbReference type="AlphaFoldDB" id="A0A8S9XEG1"/>
<organism evidence="1 2">
    <name type="scientific">Apolygus lucorum</name>
    <name type="common">Small green plant bug</name>
    <name type="synonym">Lygocoris lucorum</name>
    <dbReference type="NCBI Taxonomy" id="248454"/>
    <lineage>
        <taxon>Eukaryota</taxon>
        <taxon>Metazoa</taxon>
        <taxon>Ecdysozoa</taxon>
        <taxon>Arthropoda</taxon>
        <taxon>Hexapoda</taxon>
        <taxon>Insecta</taxon>
        <taxon>Pterygota</taxon>
        <taxon>Neoptera</taxon>
        <taxon>Paraneoptera</taxon>
        <taxon>Hemiptera</taxon>
        <taxon>Heteroptera</taxon>
        <taxon>Panheteroptera</taxon>
        <taxon>Cimicomorpha</taxon>
        <taxon>Miridae</taxon>
        <taxon>Mirini</taxon>
        <taxon>Apolygus</taxon>
    </lineage>
</organism>
<feature type="non-terminal residue" evidence="1">
    <location>
        <position position="1"/>
    </location>
</feature>
<name>A0A8S9XEG1_APOLU</name>
<dbReference type="Proteomes" id="UP000466442">
    <property type="component" value="Unassembled WGS sequence"/>
</dbReference>
<accession>A0A8S9XEG1</accession>
<sequence>IRRRGDQLRFPVRCARPLRGHWWWSAYYPDDAHSNHRLFQVSASSKE</sequence>
<gene>
    <name evidence="1" type="ORF">GE061_017917</name>
</gene>
<reference evidence="1" key="1">
    <citation type="journal article" date="2021" name="Mol. Ecol. Resour.">
        <title>Apolygus lucorum genome provides insights into omnivorousness and mesophyll feeding.</title>
        <authorList>
            <person name="Liu Y."/>
            <person name="Liu H."/>
            <person name="Wang H."/>
            <person name="Huang T."/>
            <person name="Liu B."/>
            <person name="Yang B."/>
            <person name="Yin L."/>
            <person name="Li B."/>
            <person name="Zhang Y."/>
            <person name="Zhang S."/>
            <person name="Jiang F."/>
            <person name="Zhang X."/>
            <person name="Ren Y."/>
            <person name="Wang B."/>
            <person name="Wang S."/>
            <person name="Lu Y."/>
            <person name="Wu K."/>
            <person name="Fan W."/>
            <person name="Wang G."/>
        </authorList>
    </citation>
    <scope>NUCLEOTIDE SEQUENCE</scope>
    <source>
        <strain evidence="1">12Hb</strain>
    </source>
</reference>
<evidence type="ECO:0000313" key="1">
    <source>
        <dbReference type="EMBL" id="KAF6206681.1"/>
    </source>
</evidence>